<dbReference type="InterPro" id="IPR013785">
    <property type="entry name" value="Aldolase_TIM"/>
</dbReference>
<feature type="binding site" evidence="7">
    <location>
        <position position="124"/>
    </location>
    <ligand>
        <name>FMN</name>
        <dbReference type="ChEBI" id="CHEBI:58210"/>
    </ligand>
</feature>
<name>E1THJ6_BURSG</name>
<evidence type="ECO:0000313" key="9">
    <source>
        <dbReference type="EMBL" id="ADN59500.1"/>
    </source>
</evidence>
<keyword evidence="2 7" id="KW-0285">Flavoprotein</keyword>
<evidence type="ECO:0000256" key="4">
    <source>
        <dbReference type="ARBA" id="ARBA00023002"/>
    </source>
</evidence>
<sequence>MKAEQIKHSPAQPVPNALRRYLSLDDFEIAARRHLPRPIFGYISGAAERNASLDDNQRAYSEYRFVTRVLRDVSRRTQATTLLGKTYRAPFGIAPMGISALSAYRGDLVQAQAAREAAIPMIMSGSSLIPLETVAKEAPDTWFQAYLPGEPEKIRALIERVERAGYDTLVVTVDTAVLANRENNIRTGFSTPLKPSIRLAWDGVTRPRWLVGTALRTLVKHGMPHFENSYATRGAPIFSGRVVRDFGAKDHLNWTHVRQIRSQWKGKLVVKGIMAAEDALAARDHGVDGIIVSNHGGRQLDGTAAPLRVLPRIADAVGRDMAVMIDGGIRRGTDVLKALALGADFVFVGRPFNYAASVAGKAGVAHAIGILHAEVQRNLGLLGLNSIDELSPDVLIRLPEGAAASGSASQ</sequence>
<dbReference type="HOGENOM" id="CLU_020639_0_0_4"/>
<feature type="binding site" evidence="7">
    <location>
        <begin position="349"/>
        <end position="350"/>
    </location>
    <ligand>
        <name>FMN</name>
        <dbReference type="ChEBI" id="CHEBI:58210"/>
    </ligand>
</feature>
<reference evidence="9" key="1">
    <citation type="submission" date="2010-09" db="EMBL/GenBank/DDBJ databases">
        <title>Complete sequence of chromosome2 of Burkholderia sp. CCGE1003.</title>
        <authorList>
            <consortium name="US DOE Joint Genome Institute"/>
            <person name="Lucas S."/>
            <person name="Copeland A."/>
            <person name="Lapidus A."/>
            <person name="Cheng J.-F."/>
            <person name="Bruce D."/>
            <person name="Goodwin L."/>
            <person name="Pitluck S."/>
            <person name="Daligault H."/>
            <person name="Davenport K."/>
            <person name="Detter J.C."/>
            <person name="Han C."/>
            <person name="Tapia R."/>
            <person name="Land M."/>
            <person name="Hauser L."/>
            <person name="Jeffries C."/>
            <person name="Kyrpides N."/>
            <person name="Ivanova N."/>
            <person name="Ovchinnikova G."/>
            <person name="Martinez-Romero E."/>
            <person name="Rogel M.A."/>
            <person name="Auchtung J."/>
            <person name="Tiedje J.M."/>
            <person name="Woyke T."/>
        </authorList>
    </citation>
    <scope>NUCLEOTIDE SEQUENCE</scope>
    <source>
        <strain evidence="9">CCGE1003</strain>
    </source>
</reference>
<evidence type="ECO:0000256" key="7">
    <source>
        <dbReference type="PIRSR" id="PIRSR000138-2"/>
    </source>
</evidence>
<feature type="binding site" evidence="7">
    <location>
        <position position="181"/>
    </location>
    <ligand>
        <name>glyoxylate</name>
        <dbReference type="ChEBI" id="CHEBI:36655"/>
    </ligand>
</feature>
<feature type="binding site" evidence="7">
    <location>
        <position position="295"/>
    </location>
    <ligand>
        <name>glyoxylate</name>
        <dbReference type="ChEBI" id="CHEBI:36655"/>
    </ligand>
</feature>
<dbReference type="InterPro" id="IPR008259">
    <property type="entry name" value="FMN_hydac_DH_AS"/>
</dbReference>
<evidence type="ECO:0000256" key="1">
    <source>
        <dbReference type="ARBA" id="ARBA00001917"/>
    </source>
</evidence>
<accession>E1THJ6</accession>
<feature type="binding site" evidence="7">
    <location>
        <position position="42"/>
    </location>
    <ligand>
        <name>glyoxylate</name>
        <dbReference type="ChEBI" id="CHEBI:36655"/>
    </ligand>
</feature>
<keyword evidence="3 7" id="KW-0288">FMN</keyword>
<evidence type="ECO:0000259" key="8">
    <source>
        <dbReference type="PROSITE" id="PS51349"/>
    </source>
</evidence>
<dbReference type="InterPro" id="IPR037396">
    <property type="entry name" value="FMN_HAD"/>
</dbReference>
<dbReference type="PROSITE" id="PS51349">
    <property type="entry name" value="FMN_HYDROXY_ACID_DH_2"/>
    <property type="match status" value="1"/>
</dbReference>
<dbReference type="InterPro" id="IPR000262">
    <property type="entry name" value="FMN-dep_DH"/>
</dbReference>
<feature type="domain" description="FMN hydroxy acid dehydrogenase" evidence="8">
    <location>
        <begin position="16"/>
        <end position="400"/>
    </location>
</feature>
<evidence type="ECO:0000256" key="5">
    <source>
        <dbReference type="ARBA" id="ARBA00024042"/>
    </source>
</evidence>
<organism evidence="9">
    <name type="scientific">Burkholderia sp. (strain CCGE1003)</name>
    <dbReference type="NCBI Taxonomy" id="640512"/>
    <lineage>
        <taxon>Bacteria</taxon>
        <taxon>Pseudomonadati</taxon>
        <taxon>Pseudomonadota</taxon>
        <taxon>Betaproteobacteria</taxon>
        <taxon>Burkholderiales</taxon>
        <taxon>Burkholderiaceae</taxon>
        <taxon>Burkholderia</taxon>
    </lineage>
</organism>
<dbReference type="Gene3D" id="3.20.20.70">
    <property type="entry name" value="Aldolase class I"/>
    <property type="match status" value="1"/>
</dbReference>
<dbReference type="OrthoDB" id="9770452at2"/>
<dbReference type="STRING" id="640512.BC1003_3559"/>
<keyword evidence="4" id="KW-0560">Oxidoreductase</keyword>
<evidence type="ECO:0000256" key="6">
    <source>
        <dbReference type="PIRSR" id="PIRSR000138-1"/>
    </source>
</evidence>
<dbReference type="EMBL" id="CP002218">
    <property type="protein sequence ID" value="ADN59500.1"/>
    <property type="molecule type" value="Genomic_DNA"/>
</dbReference>
<dbReference type="GO" id="GO:0010181">
    <property type="term" value="F:FMN binding"/>
    <property type="evidence" value="ECO:0007669"/>
    <property type="project" value="InterPro"/>
</dbReference>
<dbReference type="GO" id="GO:0016614">
    <property type="term" value="F:oxidoreductase activity, acting on CH-OH group of donors"/>
    <property type="evidence" value="ECO:0007669"/>
    <property type="project" value="UniProtKB-ARBA"/>
</dbReference>
<dbReference type="InterPro" id="IPR012133">
    <property type="entry name" value="Alpha-hydoxy_acid_DH_FMN"/>
</dbReference>
<dbReference type="eggNOG" id="COG1304">
    <property type="taxonomic scope" value="Bacteria"/>
</dbReference>
<dbReference type="AlphaFoldDB" id="E1THJ6"/>
<dbReference type="CDD" id="cd02809">
    <property type="entry name" value="alpha_hydroxyacid_oxid_FMN"/>
    <property type="match status" value="1"/>
</dbReference>
<comment type="similarity">
    <text evidence="5">Belongs to the FMN-dependent alpha-hydroxy acid dehydrogenase family.</text>
</comment>
<feature type="binding site" evidence="7">
    <location>
        <begin position="95"/>
        <end position="97"/>
    </location>
    <ligand>
        <name>FMN</name>
        <dbReference type="ChEBI" id="CHEBI:58210"/>
    </ligand>
</feature>
<dbReference type="FunFam" id="3.20.20.70:FF:000029">
    <property type="entry name" value="L-lactate dehydrogenase"/>
    <property type="match status" value="1"/>
</dbReference>
<dbReference type="Pfam" id="PF01070">
    <property type="entry name" value="FMN_dh"/>
    <property type="match status" value="1"/>
</dbReference>
<feature type="binding site" evidence="7">
    <location>
        <begin position="326"/>
        <end position="330"/>
    </location>
    <ligand>
        <name>FMN</name>
        <dbReference type="ChEBI" id="CHEBI:58210"/>
    </ligand>
</feature>
<dbReference type="SUPFAM" id="SSF51395">
    <property type="entry name" value="FMN-linked oxidoreductases"/>
    <property type="match status" value="1"/>
</dbReference>
<dbReference type="PROSITE" id="PS00557">
    <property type="entry name" value="FMN_HYDROXY_ACID_DH_1"/>
    <property type="match status" value="1"/>
</dbReference>
<feature type="binding site" evidence="7">
    <location>
        <position position="293"/>
    </location>
    <ligand>
        <name>FMN</name>
        <dbReference type="ChEBI" id="CHEBI:58210"/>
    </ligand>
</feature>
<gene>
    <name evidence="9" type="ordered locus">BC1003_3559</name>
</gene>
<feature type="binding site" evidence="7">
    <location>
        <position position="271"/>
    </location>
    <ligand>
        <name>FMN</name>
        <dbReference type="ChEBI" id="CHEBI:58210"/>
    </ligand>
</feature>
<feature type="binding site" evidence="7">
    <location>
        <position position="298"/>
    </location>
    <ligand>
        <name>glyoxylate</name>
        <dbReference type="ChEBI" id="CHEBI:36655"/>
    </ligand>
</feature>
<dbReference type="PANTHER" id="PTHR10578:SF107">
    <property type="entry name" value="2-HYDROXYACID OXIDASE 1"/>
    <property type="match status" value="1"/>
</dbReference>
<evidence type="ECO:0000256" key="2">
    <source>
        <dbReference type="ARBA" id="ARBA00022630"/>
    </source>
</evidence>
<feature type="binding site" evidence="7">
    <location>
        <position position="172"/>
    </location>
    <ligand>
        <name>FMN</name>
        <dbReference type="ChEBI" id="CHEBI:58210"/>
    </ligand>
</feature>
<dbReference type="KEGG" id="bgf:BC1003_3559"/>
<feature type="binding site" evidence="7">
    <location>
        <position position="144"/>
    </location>
    <ligand>
        <name>FMN</name>
        <dbReference type="ChEBI" id="CHEBI:58210"/>
    </ligand>
</feature>
<proteinExistence type="inferred from homology"/>
<feature type="binding site" evidence="7">
    <location>
        <position position="146"/>
    </location>
    <ligand>
        <name>glyoxylate</name>
        <dbReference type="ChEBI" id="CHEBI:36655"/>
    </ligand>
</feature>
<protein>
    <submittedName>
        <fullName evidence="9">FMN-dependent alpha-hydroxy acid dehydrogenase</fullName>
    </submittedName>
</protein>
<dbReference type="PANTHER" id="PTHR10578">
    <property type="entry name" value="S -2-HYDROXY-ACID OXIDASE-RELATED"/>
    <property type="match status" value="1"/>
</dbReference>
<feature type="active site" description="Proton acceptor" evidence="6">
    <location>
        <position position="295"/>
    </location>
</feature>
<evidence type="ECO:0000256" key="3">
    <source>
        <dbReference type="ARBA" id="ARBA00022643"/>
    </source>
</evidence>
<comment type="cofactor">
    <cofactor evidence="1">
        <name>FMN</name>
        <dbReference type="ChEBI" id="CHEBI:58210"/>
    </cofactor>
</comment>
<dbReference type="PIRSF" id="PIRSF000138">
    <property type="entry name" value="Al-hdrx_acd_dh"/>
    <property type="match status" value="1"/>
</dbReference>